<sequence length="112" mass="13686">MVGIGKQIIKETWFLQLFFFRKDEEICTEQTKANQVQRKKINIIFDDRIIALQQACINDLQSMIHLSIERGLDEWKSYRKRIYSENIFLDLQYLLIIYCLDMQYFLVIQHRY</sequence>
<keyword evidence="1" id="KW-0472">Membrane</keyword>
<name>A0ABD2BH12_VESSQ</name>
<keyword evidence="1" id="KW-0812">Transmembrane</keyword>
<accession>A0ABD2BH12</accession>
<organism evidence="2 3">
    <name type="scientific">Vespula squamosa</name>
    <name type="common">Southern yellow jacket</name>
    <name type="synonym">Wasp</name>
    <dbReference type="NCBI Taxonomy" id="30214"/>
    <lineage>
        <taxon>Eukaryota</taxon>
        <taxon>Metazoa</taxon>
        <taxon>Ecdysozoa</taxon>
        <taxon>Arthropoda</taxon>
        <taxon>Hexapoda</taxon>
        <taxon>Insecta</taxon>
        <taxon>Pterygota</taxon>
        <taxon>Neoptera</taxon>
        <taxon>Endopterygota</taxon>
        <taxon>Hymenoptera</taxon>
        <taxon>Apocrita</taxon>
        <taxon>Aculeata</taxon>
        <taxon>Vespoidea</taxon>
        <taxon>Vespidae</taxon>
        <taxon>Vespinae</taxon>
        <taxon>Vespula</taxon>
    </lineage>
</organism>
<protein>
    <submittedName>
        <fullName evidence="2">Uncharacterized protein</fullName>
    </submittedName>
</protein>
<dbReference type="Proteomes" id="UP001607302">
    <property type="component" value="Unassembled WGS sequence"/>
</dbReference>
<comment type="caution">
    <text evidence="2">The sequence shown here is derived from an EMBL/GenBank/DDBJ whole genome shotgun (WGS) entry which is preliminary data.</text>
</comment>
<proteinExistence type="predicted"/>
<reference evidence="2 3" key="1">
    <citation type="journal article" date="2024" name="Ann. Entomol. Soc. Am.">
        <title>Genomic analyses of the southern and eastern yellowjacket wasps (Hymenoptera: Vespidae) reveal evolutionary signatures of social life.</title>
        <authorList>
            <person name="Catto M.A."/>
            <person name="Caine P.B."/>
            <person name="Orr S.E."/>
            <person name="Hunt B.G."/>
            <person name="Goodisman M.A.D."/>
        </authorList>
    </citation>
    <scope>NUCLEOTIDE SEQUENCE [LARGE SCALE GENOMIC DNA]</scope>
    <source>
        <strain evidence="2">233</strain>
        <tissue evidence="2">Head and thorax</tissue>
    </source>
</reference>
<dbReference type="EMBL" id="JAUDFV010000102">
    <property type="protein sequence ID" value="KAL2731733.1"/>
    <property type="molecule type" value="Genomic_DNA"/>
</dbReference>
<keyword evidence="3" id="KW-1185">Reference proteome</keyword>
<keyword evidence="1" id="KW-1133">Transmembrane helix</keyword>
<gene>
    <name evidence="2" type="ORF">V1478_004421</name>
</gene>
<evidence type="ECO:0000313" key="2">
    <source>
        <dbReference type="EMBL" id="KAL2731733.1"/>
    </source>
</evidence>
<evidence type="ECO:0000256" key="1">
    <source>
        <dbReference type="SAM" id="Phobius"/>
    </source>
</evidence>
<evidence type="ECO:0000313" key="3">
    <source>
        <dbReference type="Proteomes" id="UP001607302"/>
    </source>
</evidence>
<dbReference type="AlphaFoldDB" id="A0ABD2BH12"/>
<feature type="transmembrane region" description="Helical" evidence="1">
    <location>
        <begin position="87"/>
        <end position="106"/>
    </location>
</feature>